<dbReference type="PANTHER" id="PTHR12001">
    <property type="entry name" value="GERANYLGERANYL PYROPHOSPHATE SYNTHASE"/>
    <property type="match status" value="1"/>
</dbReference>
<keyword evidence="3 6" id="KW-0808">Transferase</keyword>
<accession>A0ABN1QJZ1</accession>
<keyword evidence="5" id="KW-0460">Magnesium</keyword>
<dbReference type="InterPro" id="IPR033749">
    <property type="entry name" value="Polyprenyl_synt_CS"/>
</dbReference>
<evidence type="ECO:0000256" key="5">
    <source>
        <dbReference type="ARBA" id="ARBA00022842"/>
    </source>
</evidence>
<dbReference type="PROSITE" id="PS00444">
    <property type="entry name" value="POLYPRENYL_SYNTHASE_2"/>
    <property type="match status" value="1"/>
</dbReference>
<evidence type="ECO:0000256" key="2">
    <source>
        <dbReference type="ARBA" id="ARBA00006706"/>
    </source>
</evidence>
<dbReference type="Pfam" id="PF00348">
    <property type="entry name" value="polyprenyl_synt"/>
    <property type="match status" value="1"/>
</dbReference>
<keyword evidence="8" id="KW-1185">Reference proteome</keyword>
<dbReference type="CDD" id="cd00685">
    <property type="entry name" value="Trans_IPPS_HT"/>
    <property type="match status" value="1"/>
</dbReference>
<gene>
    <name evidence="7" type="ORF">GCM10009560_57410</name>
</gene>
<dbReference type="PROSITE" id="PS00723">
    <property type="entry name" value="POLYPRENYL_SYNTHASE_1"/>
    <property type="match status" value="1"/>
</dbReference>
<organism evidence="7 8">
    <name type="scientific">Nonomuraea longicatena</name>
    <dbReference type="NCBI Taxonomy" id="83682"/>
    <lineage>
        <taxon>Bacteria</taxon>
        <taxon>Bacillati</taxon>
        <taxon>Actinomycetota</taxon>
        <taxon>Actinomycetes</taxon>
        <taxon>Streptosporangiales</taxon>
        <taxon>Streptosporangiaceae</taxon>
        <taxon>Nonomuraea</taxon>
    </lineage>
</organism>
<dbReference type="EMBL" id="BAAAHQ010000035">
    <property type="protein sequence ID" value="GAA0943784.1"/>
    <property type="molecule type" value="Genomic_DNA"/>
</dbReference>
<dbReference type="SFLD" id="SFLDS00005">
    <property type="entry name" value="Isoprenoid_Synthase_Type_I"/>
    <property type="match status" value="1"/>
</dbReference>
<evidence type="ECO:0000256" key="6">
    <source>
        <dbReference type="RuleBase" id="RU004466"/>
    </source>
</evidence>
<evidence type="ECO:0000313" key="8">
    <source>
        <dbReference type="Proteomes" id="UP001501578"/>
    </source>
</evidence>
<proteinExistence type="inferred from homology"/>
<reference evidence="7 8" key="1">
    <citation type="journal article" date="2019" name="Int. J. Syst. Evol. Microbiol.">
        <title>The Global Catalogue of Microorganisms (GCM) 10K type strain sequencing project: providing services to taxonomists for standard genome sequencing and annotation.</title>
        <authorList>
            <consortium name="The Broad Institute Genomics Platform"/>
            <consortium name="The Broad Institute Genome Sequencing Center for Infectious Disease"/>
            <person name="Wu L."/>
            <person name="Ma J."/>
        </authorList>
    </citation>
    <scope>NUCLEOTIDE SEQUENCE [LARGE SCALE GENOMIC DNA]</scope>
    <source>
        <strain evidence="7 8">JCM 11136</strain>
    </source>
</reference>
<comment type="similarity">
    <text evidence="2 6">Belongs to the FPP/GGPP synthase family.</text>
</comment>
<comment type="cofactor">
    <cofactor evidence="1">
        <name>Mg(2+)</name>
        <dbReference type="ChEBI" id="CHEBI:18420"/>
    </cofactor>
</comment>
<dbReference type="SFLD" id="SFLDG01017">
    <property type="entry name" value="Polyprenyl_Transferase_Like"/>
    <property type="match status" value="1"/>
</dbReference>
<sequence length="331" mass="36083">MKEQVDALLKAHLEVHGAPVDDAELAEGYGLLAQFVLNGGKRIRPLLCALGARGAGHTDERQALTAGAALECYHAGLLIHDDIMDSSELRRGRPTIHRALAHRGELFGQSAATLLGVQALAWADELLDAAGAQGQARALFHRMRAEVIAGQYLDIRAHRFEDPSIDRALTVIRYKTAKYTVERPLQIGGALAGAPPELMDSYAAFGLPLGEAFQLRDDILGVFGDPTQTGKPVIDDLREGKSTVLVAHAFAEATGPQRQLLRAWYGNPRLDDEHAAELRQVIVDTQALAHVEDMIERRVDTGLKELRACAMDEDARAALVFMADRLTHRNS</sequence>
<evidence type="ECO:0000256" key="3">
    <source>
        <dbReference type="ARBA" id="ARBA00022679"/>
    </source>
</evidence>
<evidence type="ECO:0000256" key="1">
    <source>
        <dbReference type="ARBA" id="ARBA00001946"/>
    </source>
</evidence>
<protein>
    <submittedName>
        <fullName evidence="7">Polyprenyl synthetase family protein</fullName>
    </submittedName>
</protein>
<dbReference type="Gene3D" id="1.10.600.10">
    <property type="entry name" value="Farnesyl Diphosphate Synthase"/>
    <property type="match status" value="1"/>
</dbReference>
<keyword evidence="4" id="KW-0479">Metal-binding</keyword>
<evidence type="ECO:0000313" key="7">
    <source>
        <dbReference type="EMBL" id="GAA0943784.1"/>
    </source>
</evidence>
<dbReference type="Proteomes" id="UP001501578">
    <property type="component" value="Unassembled WGS sequence"/>
</dbReference>
<dbReference type="SUPFAM" id="SSF48576">
    <property type="entry name" value="Terpenoid synthases"/>
    <property type="match status" value="1"/>
</dbReference>
<dbReference type="PANTHER" id="PTHR12001:SF85">
    <property type="entry name" value="SHORT CHAIN ISOPRENYL DIPHOSPHATE SYNTHASE"/>
    <property type="match status" value="1"/>
</dbReference>
<comment type="caution">
    <text evidence="7">The sequence shown here is derived from an EMBL/GenBank/DDBJ whole genome shotgun (WGS) entry which is preliminary data.</text>
</comment>
<dbReference type="InterPro" id="IPR000092">
    <property type="entry name" value="Polyprenyl_synt"/>
</dbReference>
<dbReference type="InterPro" id="IPR008949">
    <property type="entry name" value="Isoprenoid_synthase_dom_sf"/>
</dbReference>
<evidence type="ECO:0000256" key="4">
    <source>
        <dbReference type="ARBA" id="ARBA00022723"/>
    </source>
</evidence>
<name>A0ABN1QJZ1_9ACTN</name>